<dbReference type="EMBL" id="AP028910">
    <property type="protein sequence ID" value="BES90124.1"/>
    <property type="molecule type" value="Genomic_DNA"/>
</dbReference>
<protein>
    <submittedName>
        <fullName evidence="1">Uncharacterized protein</fullName>
    </submittedName>
</protein>
<evidence type="ECO:0000313" key="2">
    <source>
        <dbReference type="Proteomes" id="UP001307889"/>
    </source>
</evidence>
<accession>A0ABN7AFH2</accession>
<proteinExistence type="predicted"/>
<reference evidence="1 2" key="1">
    <citation type="submission" date="2023-09" db="EMBL/GenBank/DDBJ databases">
        <title>Nesidiocoris tenuis whole genome shotgun sequence.</title>
        <authorList>
            <person name="Shibata T."/>
            <person name="Shimoda M."/>
            <person name="Kobayashi T."/>
            <person name="Uehara T."/>
        </authorList>
    </citation>
    <scope>NUCLEOTIDE SEQUENCE [LARGE SCALE GENOMIC DNA]</scope>
    <source>
        <strain evidence="1 2">Japan</strain>
    </source>
</reference>
<keyword evidence="2" id="KW-1185">Reference proteome</keyword>
<name>A0ABN7AFH2_9HEMI</name>
<evidence type="ECO:0000313" key="1">
    <source>
        <dbReference type="EMBL" id="BES90124.1"/>
    </source>
</evidence>
<organism evidence="1 2">
    <name type="scientific">Nesidiocoris tenuis</name>
    <dbReference type="NCBI Taxonomy" id="355587"/>
    <lineage>
        <taxon>Eukaryota</taxon>
        <taxon>Metazoa</taxon>
        <taxon>Ecdysozoa</taxon>
        <taxon>Arthropoda</taxon>
        <taxon>Hexapoda</taxon>
        <taxon>Insecta</taxon>
        <taxon>Pterygota</taxon>
        <taxon>Neoptera</taxon>
        <taxon>Paraneoptera</taxon>
        <taxon>Hemiptera</taxon>
        <taxon>Heteroptera</taxon>
        <taxon>Panheteroptera</taxon>
        <taxon>Cimicomorpha</taxon>
        <taxon>Miridae</taxon>
        <taxon>Dicyphina</taxon>
        <taxon>Nesidiocoris</taxon>
    </lineage>
</organism>
<gene>
    <name evidence="1" type="ORF">NTJ_02931</name>
</gene>
<dbReference type="Proteomes" id="UP001307889">
    <property type="component" value="Chromosome 2"/>
</dbReference>
<sequence>MKNEGWLGSYQARTGPLLCSASLSPLEPLLHPCCPFSAPALSFPPLPFLSHPHQPPTSPSSSLHRVPLVAVFARVRARLGITRDD</sequence>